<name>A0A6A6NPN2_9PEZI</name>
<evidence type="ECO:0000256" key="2">
    <source>
        <dbReference type="ARBA" id="ARBA00007299"/>
    </source>
</evidence>
<reference evidence="10" key="1">
    <citation type="journal article" date="2020" name="Stud. Mycol.">
        <title>101 Dothideomycetes genomes: a test case for predicting lifestyles and emergence of pathogens.</title>
        <authorList>
            <person name="Haridas S."/>
            <person name="Albert R."/>
            <person name="Binder M."/>
            <person name="Bloem J."/>
            <person name="Labutti K."/>
            <person name="Salamov A."/>
            <person name="Andreopoulos B."/>
            <person name="Baker S."/>
            <person name="Barry K."/>
            <person name="Bills G."/>
            <person name="Bluhm B."/>
            <person name="Cannon C."/>
            <person name="Castanera R."/>
            <person name="Culley D."/>
            <person name="Daum C."/>
            <person name="Ezra D."/>
            <person name="Gonzalez J."/>
            <person name="Henrissat B."/>
            <person name="Kuo A."/>
            <person name="Liang C."/>
            <person name="Lipzen A."/>
            <person name="Lutzoni F."/>
            <person name="Magnuson J."/>
            <person name="Mondo S."/>
            <person name="Nolan M."/>
            <person name="Ohm R."/>
            <person name="Pangilinan J."/>
            <person name="Park H.-J."/>
            <person name="Ramirez L."/>
            <person name="Alfaro M."/>
            <person name="Sun H."/>
            <person name="Tritt A."/>
            <person name="Yoshinaga Y."/>
            <person name="Zwiers L.-H."/>
            <person name="Turgeon B."/>
            <person name="Goodwin S."/>
            <person name="Spatafora J."/>
            <person name="Crous P."/>
            <person name="Grigoriev I."/>
        </authorList>
    </citation>
    <scope>NUCLEOTIDE SEQUENCE</scope>
    <source>
        <strain evidence="10">ATCC 16933</strain>
    </source>
</reference>
<comment type="subcellular location">
    <subcellularLocation>
        <location evidence="1 6">Nucleus</location>
    </subcellularLocation>
</comment>
<evidence type="ECO:0000259" key="9">
    <source>
        <dbReference type="Pfam" id="PF22062"/>
    </source>
</evidence>
<feature type="domain" description="DNA polymerase alpha subunit B OB" evidence="9">
    <location>
        <begin position="239"/>
        <end position="350"/>
    </location>
</feature>
<dbReference type="Pfam" id="PF22062">
    <property type="entry name" value="OB_DPOA2"/>
    <property type="match status" value="1"/>
</dbReference>
<evidence type="ECO:0000256" key="3">
    <source>
        <dbReference type="ARBA" id="ARBA00018596"/>
    </source>
</evidence>
<evidence type="ECO:0000256" key="1">
    <source>
        <dbReference type="ARBA" id="ARBA00004123"/>
    </source>
</evidence>
<dbReference type="PANTHER" id="PTHR23061">
    <property type="entry name" value="DNA POLYMERASE 2 ALPHA 70 KDA SUBUNIT"/>
    <property type="match status" value="1"/>
</dbReference>
<dbReference type="GO" id="GO:0005658">
    <property type="term" value="C:alpha DNA polymerase:primase complex"/>
    <property type="evidence" value="ECO:0007669"/>
    <property type="project" value="TreeGrafter"/>
</dbReference>
<dbReference type="InterPro" id="IPR016722">
    <property type="entry name" value="DNA_pol_alpha_bsu"/>
</dbReference>
<feature type="domain" description="DNA polymerase alpha/delta/epsilon subunit B" evidence="8">
    <location>
        <begin position="393"/>
        <end position="657"/>
    </location>
</feature>
<evidence type="ECO:0000313" key="10">
    <source>
        <dbReference type="EMBL" id="KAF2453676.1"/>
    </source>
</evidence>
<comment type="similarity">
    <text evidence="2 6">Belongs to the DNA polymerase alpha subunit B family.</text>
</comment>
<dbReference type="EMBL" id="MU001696">
    <property type="protein sequence ID" value="KAF2453676.1"/>
    <property type="molecule type" value="Genomic_DNA"/>
</dbReference>
<protein>
    <recommendedName>
        <fullName evidence="3 6">DNA polymerase alpha subunit B</fullName>
    </recommendedName>
</protein>
<evidence type="ECO:0000256" key="7">
    <source>
        <dbReference type="SAM" id="MobiDB-lite"/>
    </source>
</evidence>
<accession>A0A6A6NPN2</accession>
<evidence type="ECO:0000259" key="8">
    <source>
        <dbReference type="Pfam" id="PF04042"/>
    </source>
</evidence>
<evidence type="ECO:0000256" key="4">
    <source>
        <dbReference type="ARBA" id="ARBA00022705"/>
    </source>
</evidence>
<dbReference type="AlphaFoldDB" id="A0A6A6NPN2"/>
<keyword evidence="5 6" id="KW-0539">Nucleus</keyword>
<feature type="region of interest" description="Disordered" evidence="7">
    <location>
        <begin position="149"/>
        <end position="169"/>
    </location>
</feature>
<evidence type="ECO:0000256" key="5">
    <source>
        <dbReference type="ARBA" id="ARBA00023242"/>
    </source>
</evidence>
<dbReference type="InterPro" id="IPR007185">
    <property type="entry name" value="DNA_pol_a/d/e_bsu"/>
</dbReference>
<gene>
    <name evidence="10" type="ORF">BDY21DRAFT_417191</name>
</gene>
<dbReference type="GO" id="GO:0003677">
    <property type="term" value="F:DNA binding"/>
    <property type="evidence" value="ECO:0007669"/>
    <property type="project" value="InterPro"/>
</dbReference>
<dbReference type="PANTHER" id="PTHR23061:SF12">
    <property type="entry name" value="DNA POLYMERASE ALPHA SUBUNIT B"/>
    <property type="match status" value="1"/>
</dbReference>
<evidence type="ECO:0000256" key="6">
    <source>
        <dbReference type="PIRNR" id="PIRNR018300"/>
    </source>
</evidence>
<dbReference type="GO" id="GO:0006270">
    <property type="term" value="P:DNA replication initiation"/>
    <property type="evidence" value="ECO:0007669"/>
    <property type="project" value="TreeGrafter"/>
</dbReference>
<keyword evidence="11" id="KW-1185">Reference proteome</keyword>
<dbReference type="OrthoDB" id="336885at2759"/>
<organism evidence="10 11">
    <name type="scientific">Lineolata rhizophorae</name>
    <dbReference type="NCBI Taxonomy" id="578093"/>
    <lineage>
        <taxon>Eukaryota</taxon>
        <taxon>Fungi</taxon>
        <taxon>Dikarya</taxon>
        <taxon>Ascomycota</taxon>
        <taxon>Pezizomycotina</taxon>
        <taxon>Dothideomycetes</taxon>
        <taxon>Dothideomycetes incertae sedis</taxon>
        <taxon>Lineolatales</taxon>
        <taxon>Lineolataceae</taxon>
        <taxon>Lineolata</taxon>
    </lineage>
</organism>
<keyword evidence="4 6" id="KW-0235">DNA replication</keyword>
<dbReference type="Pfam" id="PF04042">
    <property type="entry name" value="DNA_pol_E_B"/>
    <property type="match status" value="1"/>
</dbReference>
<feature type="region of interest" description="Disordered" evidence="7">
    <location>
        <begin position="89"/>
        <end position="110"/>
    </location>
</feature>
<sequence length="716" mass="76662">MSGDGTLQELFAPHGSLAPEVLGELRSMMRLYSVDAEELFMKWEAYSLKMTGGGARGGANDGGDLVLDVKTARDFKKDIQDALERENRSKVAHMKGTPAARRAGATPKASMASDGVYGMLDGIVPNTPRPAALSAVNGNATKRKSNFETPAAKATKNYLGSSPADSKTPDAHTQLIFNRDVPFSSRPNAGEITQSLNDNIEIPAPPTVPQPKPRIKLTANMDQPKFAYKTMAMKLSEASETLDDRIDEFRALLAAAHGLGPDAFGNPAAQSTAEIVAVGRICSDYVGGDPRGAGKLNAASLLLETSRRNGNGYRVPLKVDKLPGYDFFPGKIVALRGTNASGEFFAASEELSLPLMDRSVVSQADLEGHVARLGTVPAGDDEDEARPYPLTTLVASGPYTPSSSLDYSALHELLSTAVTKRADLLILTGPFLDIEHPCVRSGELPELPPHITGGDPDAANLAAVFKHLISTPINQAVQNHPGMQVILIPSPRDAVAHHVAFPQDRLPKRELGLHRGTSCVVNPATLIVNEAVVAVGAVDTLDMLRREECVSGVKKAEHIFERAARNIIQQRSFCPVWPPTGRGALVPGLEKVDVRGRVDESGNTIEGKEGEEGETEANYELDLPVGTMLDTTYLNLASWTNTLPDLLVLPSVVTPFVRVVDGVVVVNPGTLSKRKGAGTFAHLTMLPREISDEERESGKMCGANLPSRARVDIVRI</sequence>
<dbReference type="Gene3D" id="3.60.21.60">
    <property type="match status" value="2"/>
</dbReference>
<dbReference type="PIRSF" id="PIRSF018300">
    <property type="entry name" value="DNA_pol_alph_2"/>
    <property type="match status" value="1"/>
</dbReference>
<dbReference type="Proteomes" id="UP000799766">
    <property type="component" value="Unassembled WGS sequence"/>
</dbReference>
<evidence type="ECO:0000313" key="11">
    <source>
        <dbReference type="Proteomes" id="UP000799766"/>
    </source>
</evidence>
<comment type="function">
    <text evidence="6">Accessory subunit of the DNA polymerase alpha complex (also known as the alpha DNA polymerase-primase complex) which plays an essential role in the initiation of DNA synthesis.</text>
</comment>
<dbReference type="InterPro" id="IPR054300">
    <property type="entry name" value="OB_DPOA2"/>
</dbReference>
<proteinExistence type="inferred from homology"/>